<evidence type="ECO:0000256" key="5">
    <source>
        <dbReference type="ARBA" id="ARBA00022572"/>
    </source>
</evidence>
<dbReference type="CDD" id="cd00603">
    <property type="entry name" value="IPT_PCSR"/>
    <property type="match status" value="9"/>
</dbReference>
<dbReference type="InterPro" id="IPR011050">
    <property type="entry name" value="Pectin_lyase_fold/virulence"/>
</dbReference>
<dbReference type="Gene3D" id="2.60.120.1560">
    <property type="match status" value="1"/>
</dbReference>
<evidence type="ECO:0000256" key="10">
    <source>
        <dbReference type="ARBA" id="ARBA00023180"/>
    </source>
</evidence>
<evidence type="ECO:0000259" key="18">
    <source>
        <dbReference type="PROSITE" id="PS51820"/>
    </source>
</evidence>
<evidence type="ECO:0000256" key="4">
    <source>
        <dbReference type="ARBA" id="ARBA00022475"/>
    </source>
</evidence>
<dbReference type="SMART" id="SM00710">
    <property type="entry name" value="PbH1"/>
    <property type="match status" value="8"/>
</dbReference>
<dbReference type="InterPro" id="IPR014756">
    <property type="entry name" value="Ig_E-set"/>
</dbReference>
<dbReference type="SUPFAM" id="SSF81296">
    <property type="entry name" value="E set domains"/>
    <property type="match status" value="11"/>
</dbReference>
<dbReference type="SMART" id="SM00130">
    <property type="entry name" value="KR"/>
    <property type="match status" value="1"/>
</dbReference>
<dbReference type="PROSITE" id="PS51484">
    <property type="entry name" value="G8"/>
    <property type="match status" value="2"/>
</dbReference>
<reference evidence="19" key="1">
    <citation type="submission" date="2022-08" db="UniProtKB">
        <authorList>
            <consortium name="EnsemblMetazoa"/>
        </authorList>
    </citation>
    <scope>IDENTIFICATION</scope>
    <source>
        <strain evidence="19">05x7-T-G4-1.051#20</strain>
    </source>
</reference>
<dbReference type="PROSITE" id="PS51820">
    <property type="entry name" value="PA14"/>
    <property type="match status" value="1"/>
</dbReference>
<feature type="transmembrane region" description="Helical" evidence="14">
    <location>
        <begin position="4493"/>
        <end position="4514"/>
    </location>
</feature>
<sequence>MDTSVSRWIIWVSFLCLVVHSTTGEEDCKKTIKGLDYRGKISTTPSGRTCQRWDSQSPHKHSGYADNLPGGASAHENYCRNPKNHWETKPWCYTTDPRRRWEYCDIPFCGSLVQSMTPNQGSLCGETRILIRGEGFSKDNINEGNKVRLVSSSMSYDCPVNKDGTTEEDILCFTKPGMRADYYYVRLNVDGEDVPIVNHCRYATDPRCRFQVRSYNTPTITSVEPSSGPPQSILKISGRIVTDLFDTNEVVAKNGRTEKITRVYAGPQLCSLKGANDVFFGFSLNHESTWNGHMKCKMNGQFVGNQNVSYIVSGAFGRACRPHSLYLSRTKQLYLFQSFAEITSVHPSVGSVHGGTTVTITGKNFDQTRLPAKVKIAGQNCKVKSLTDTKIVCQTPSKPDVIYSKFPGNRGLLLEIWNKTGRHLDRLHEVLDFHENMTDYIKSHTDRTKYYDNTYQNFVTRHSGFFVPPWTGDYSFAMKADDIALLYFSNTTNPNDTVQLLKVRKYLNTYFKYPNEQISQKFRLTAGDAHYMVILQRDYGGPGSVDVAARFHQTELTNQSTSFADQEHQIIAVRSTIVREVQSISLVTENVRPGVYEVQKVQICDPLQSGAPLMFRLGLYNVYTDVLTPQSTTSGIKNALKSLPVFDSKEQVNVINKTLSNGCFTTFIEFISNRGDFEDLKVIMRSTELKVNITVEEVLAGEATGEHFTLQMAGVISPLLTGKPTQLQMEEKLGKMFESRCPKALGDPVSKLHYSFETGSRPGPMHKGTITSEVEAFCGKKSILNPSYIYYDRNNRITLGQDAKVVCFAYRGKLQNFFKLGFSYKNNKGATVDNQYAYPSVTFKQSPGWNYKCVDIETEAKKGKIGTVFKVFLIEVRKDTSEDFLYLDEVYIGKNPTSVEEENVNLMRLRPVMPSGQLVDRVNVNKTEENGTTVYHVEFIPQACSYNFALLAVVPGQVSNGTVLSISRLSSASPPVRGNFSVTFRNKTMDGIPFTVDGARLASLLQSGLPEMGNLNTYKHGKCAEFDLHVGFHSNAGDQETLQITSYAEGENVTVDVKTVTDGKVWLNPIPGDFLVTPHDTPQVMAYINDIPTKCSGDCSWDWSRSATPTILSVSPDTGFPTSTEITITGTGFHGNHTLNRVMIGGVACVTSSSNDTNVVCRVGDGETGTFPVMVNVEGLGNAENMNNSVTFTYQFSIQSMAPSSVSLGGGLNLTLGGFGFSAKDEVYVGSKACRTLSSSTTQTVCLIPPSSESKNESVLVKQGNTGTNVTHTKSLEYSSEGMIVISSIEPNATYVAGGTEITIQGSGLSSMESVRIGDVPVTYTNSSDKEIKVVLPPRPAGAYSVQLLGPSGVGVNSANEVPSVEWRLTVTDISPLRGSLRGGTMLTVRGDGFSLNKTRNSVMVGRHRCEVETAKVTELTCRVKDTAQVHRVDNSGIHPKFKLSGYAWNPQYLIIKVGDIVEWKWSFASYITGMKPRVVEVKDELSVEEVEGGFNSGPGRESGVFRHQFTAVGRYCYWSDFVDQYKTTWFRGCVTVEDLSSYVAEISVKVNGFEAVYDRVAPQSPSSSAVNAPGAGCSQDLTPLSNCSVPEPTGGNPSKFNFKFWTCATPIVTGVSESNGTVNTNITVQGTGLSNNDCQNEISFGDGKCVGDGDNGPDVVCNINNSNSPSVGLLQPIKVRHNNLGYALVAIQSVMKRSFALKPSVTEVMPSKGSEVGGSVIHIMGSGFSMDKDFVSVTIGGYSCGLMNVTYSKIVCRTSQGQGEKDVQVVIRSSQGQQIPAVCEGTCKFTYDAGFTPQMTSVSPMTVNGTTDTTLEIEGSGFGNETADITIKIGGERCEVTVVSNSSVQCTVGNLPAGSNNQVVMEVAGKGLARGSIRVTGNPVITEISPAEGSIHGGTLISISGNGFVKDQTTVSIKGKPCRIVSTSLSRVSCITPLNGIEESVNVGIISNTVSYPMVAFNYSNQSSPNISSISPTNGSAGTEITITGTGFVSQKENITVSIDKADCSVRSSSETEIVCTAGANLVGSFPVLVKVEGKGNSDNRSEFEYQLLVTSISPSTGGIAGDQLVTISGSGFDNSTSVWICDRKCERDLSANQSTSEFSCKTSMAADGNLTCTVNLTSNGVSRTLVDAYTYNPAITPNITMVTPARGGTAGGTTLTIQGTGFGSVKGVVSVTIAGTVCDVNSVSPTQITCVTNQHKKSEKANVRVEVSGNGKAIQSSAEFFYIDVWSSPFTWGGGPLPKEGDLVVITPGQTILLDVSTPKLTLLLIQGGALIFDEKDLELKAVNILIVKNGLLQVGTEKEPFQHKAEITLYGNHRTKEYPIYGTKSLAVREGNLELHGKPVPVTWTTLDATAYAGNSTIVLREVVTWKAGDKVVIATTSHRHSQKETELMVIQSVASDNRTVTLTQPLKYEHLGVTETFDGTDVEFRAEVGMVSRNIIVRGDSNPDFVEKIEACPDGFDTGEFATQTCFQGRFGEEMGSDQFGAQIMIHSPKNSGSMSHARLEYVEVTHAGQAFRLGRYPIHFHLNGDTNGSYVRGCGIYNTFNRAINIHGSRNLLIEHNVAYNVMGGAFFFEDGIETGTTVQYNLLMFVRESSSLQNDDITPAAYWVTNPDNTIQHNRAVGGTHFGFWYRMHVHPDGPSFDSSICPQHIPVRVFRNNTAHSNGWFGLWIFTTIKTREGGGCGSSTPAMSLFESLTAWNNEKGAEIVNGGALECRDFVLVNNQKAGYEGKLLIEGDQLFKDLLIVGHAPSLTREEQGCTRAGFILPYGNGLTLDGIRFVNFDESNCVGVDFARIDGTCSVNCGGFYYETKNLKWVSAPNKGTYPWPWAGVLKDLDGTLIGETGDSASIAANAGKSVISASDTLPPTCVSFPKFSNFSGSTPARVCPPGIKYHRFSFNGISPSSLDYKDFVFKNRYGNDSAPWRKKAVTHKLGWMMVFVDGEEYSYYFKDADQITNISYTGRFDRFPKNNTGGYEYVILRQKVSVRPDRFFLDGSTNIEPTRNIDGNTVHGQWEYLKNENEIKYIISSKKPASRRRRSVADFNDYSVSFRAYKCYYVDCKPPVDPNTVPPVTSRPYDFQSWSESDTWANASRVPQDGDDVTISKDQWVVADTALPRMGKLVLYGVLELDDANGTRNFELNCTYIIILGGRLIIGWPDKPFLGQALILLEGEHSTRPYPTTSGPPVGSKAIGVFGGLDLHGKDVGTSWTLLAQTANPGDRQITLATGVTWKVGEEIVIAPTDFSIWEKETFAITAVTNGGKTLSLNSTIKFKHIAHTETAGNESMTMAAEVGLLTRNIRVEGASYNKLYSQSFGARILVSQTQDPSNSKLLYIGYARISNVEFYHSGQEGWVAPFDGRGSIAYIDAGTVSNIKPSYVKKCAFHKGFSPAIMAYATNKLPIEDNVITDTVWYAVEAIGDGSIIRNNFVTKVQWEGSYQGRRESSNFRYNGAFNLDKATNLVLQNNHVGGAERLGFRTTGEPCGVSSTDSWTGNVAHTALVGVGLLTINPLPGYLKQCTMYANFTVWKNFDYGIFYQGTASSSVRNLKAADNGVSVFQFVEGPPSLSHRFQDKYANVIDSLIIGTSDELNCSTARGDRSDFNFIKSREKIKSHSFPLRVGVTMPTFTSGGNACPNMPCSGIMSYQTIKGIFRLQDVTFSKFSNKCNSRGDRAVAPNKANDDGNHPFITERIQFHNMAEENKILYWRSDIGKIDSSNCVDMACDAKVKCLLQDLDGTFLSSPGFVIPQSEHEWNGNPKMGLGDYRIPKEMLVRSNGSRIPVAEIAPHKGIVRSSCQYKSAWQAYECHELNYKTLVIESLDADTETRRLSPVAILGDGYLDLINGPQDHGWCSGYTCRKRLSTFQAIVATGKEFLLHYTSVSPQKSRFFLLDAKPNDCIVLSVWYSQPWRLDVYHDGNFILPPNARFEGAKKKYIVDPPPVGQPDYYKPNVTGCALKSGTSYFNRDTGIITLMIKGPAPVEIITVKTVIVSFQLPAMPENEFYGENIIMNLASFLNIDASRVRITKIVRETSSVSGRRKRATGKITGVEIEISNPPSQELNATASAGDLSTDQLQNITTTIVNDVQLGSTLKTLLNTTGVAISEPPPDPEDPNWQTVAKENKNEGYEKLVQPSQMRLHSPIVPLHEGAPFSTPARFQIYDVDGNVVNKLGTLANPWLITATIKAGTGNAAAKLVGTTTVKYNNGWANFTDLAISHFGTDFVLDFAVTYPAAASFSLTSSKFSLTRRPLKVNIRNITTTILQNSDVAIELELQDGVTSQVVEKINWRNHSWAVNVTLDGMEYYRGQMSGDRSTEFNDATGLASLSGIRFTEPGMVILKIGVTSDPAEYSLEKQTLINIHKRNVISSSNNASQRIGLLFDADYDTVIGSRYQLQFQAMMGNYLSQLYPDIILNSVKIEKGSIFVTFEVSGGSSLMNSTVDSLCGAVENRTVFNFRGTALQLSKYLTVDGVDYHGTKCGAQVPVIVKGKETLSTGIIVAVAIVGVALLIMVVAVVYWRLKIVPKTQTYDLSSPEYQNRAGSSKGSVKGDDKVDSNVNSFVNETYSSVAPADTAFSTFRKSGESTSTRESKHEKAEK</sequence>
<protein>
    <recommendedName>
        <fullName evidence="21">Fibrocystin-L</fullName>
    </recommendedName>
</protein>
<evidence type="ECO:0000313" key="20">
    <source>
        <dbReference type="Proteomes" id="UP000005408"/>
    </source>
</evidence>
<evidence type="ECO:0000256" key="2">
    <source>
        <dbReference type="ARBA" id="ARBA00004236"/>
    </source>
</evidence>
<keyword evidence="20" id="KW-1185">Reference proteome</keyword>
<dbReference type="InterPro" id="IPR013806">
    <property type="entry name" value="Kringle-like"/>
</dbReference>
<evidence type="ECO:0000256" key="12">
    <source>
        <dbReference type="PROSITE-ProRule" id="PRU00121"/>
    </source>
</evidence>
<dbReference type="PANTHER" id="PTHR46769:SF2">
    <property type="entry name" value="FIBROCYSTIN-L ISOFORM 2 PRECURSOR-RELATED"/>
    <property type="match status" value="1"/>
</dbReference>
<dbReference type="InterPro" id="IPR006626">
    <property type="entry name" value="PbH1"/>
</dbReference>
<evidence type="ECO:0000256" key="11">
    <source>
        <dbReference type="ARBA" id="ARBA00023273"/>
    </source>
</evidence>
<keyword evidence="10" id="KW-0325">Glycoprotein</keyword>
<evidence type="ECO:0000256" key="1">
    <source>
        <dbReference type="ARBA" id="ARBA00004167"/>
    </source>
</evidence>
<keyword evidence="6 15" id="KW-0732">Signal</keyword>
<keyword evidence="11" id="KW-0966">Cell projection</keyword>
<dbReference type="Gene3D" id="2.40.20.10">
    <property type="entry name" value="Plasminogen Kringle 4"/>
    <property type="match status" value="1"/>
</dbReference>
<evidence type="ECO:0000256" key="3">
    <source>
        <dbReference type="ARBA" id="ARBA00004316"/>
    </source>
</evidence>
<accession>A0A8W8I1E0</accession>
<feature type="domain" description="G8" evidence="17">
    <location>
        <begin position="2236"/>
        <end position="2356"/>
    </location>
</feature>
<organism evidence="19 20">
    <name type="scientific">Magallana gigas</name>
    <name type="common">Pacific oyster</name>
    <name type="synonym">Crassostrea gigas</name>
    <dbReference type="NCBI Taxonomy" id="29159"/>
    <lineage>
        <taxon>Eukaryota</taxon>
        <taxon>Metazoa</taxon>
        <taxon>Spiralia</taxon>
        <taxon>Lophotrochozoa</taxon>
        <taxon>Mollusca</taxon>
        <taxon>Bivalvia</taxon>
        <taxon>Autobranchia</taxon>
        <taxon>Pteriomorphia</taxon>
        <taxon>Ostreida</taxon>
        <taxon>Ostreoidea</taxon>
        <taxon>Ostreidae</taxon>
        <taxon>Magallana</taxon>
    </lineage>
</organism>
<dbReference type="GO" id="GO:0005886">
    <property type="term" value="C:plasma membrane"/>
    <property type="evidence" value="ECO:0007669"/>
    <property type="project" value="UniProtKB-SubCell"/>
</dbReference>
<evidence type="ECO:0000313" key="19">
    <source>
        <dbReference type="EnsemblMetazoa" id="G12020.2:cds"/>
    </source>
</evidence>
<evidence type="ECO:0000256" key="6">
    <source>
        <dbReference type="ARBA" id="ARBA00022729"/>
    </source>
</evidence>
<keyword evidence="9" id="KW-1015">Disulfide bond</keyword>
<dbReference type="InterPro" id="IPR018871">
    <property type="entry name" value="GLEYA_adhesin_domain"/>
</dbReference>
<dbReference type="GO" id="GO:0042995">
    <property type="term" value="C:cell projection"/>
    <property type="evidence" value="ECO:0007669"/>
    <property type="project" value="UniProtKB-SubCell"/>
</dbReference>
<dbReference type="PROSITE" id="PS50070">
    <property type="entry name" value="KRINGLE_2"/>
    <property type="match status" value="1"/>
</dbReference>
<dbReference type="CDD" id="cd00102">
    <property type="entry name" value="IPT"/>
    <property type="match status" value="2"/>
</dbReference>
<keyword evidence="4" id="KW-1003">Cell membrane</keyword>
<dbReference type="OrthoDB" id="120976at2759"/>
<evidence type="ECO:0000256" key="14">
    <source>
        <dbReference type="SAM" id="Phobius"/>
    </source>
</evidence>
<dbReference type="Pfam" id="PF01833">
    <property type="entry name" value="TIG"/>
    <property type="match status" value="11"/>
</dbReference>
<feature type="signal peptide" evidence="15">
    <location>
        <begin position="1"/>
        <end position="24"/>
    </location>
</feature>
<dbReference type="InterPro" id="IPR000001">
    <property type="entry name" value="Kringle"/>
</dbReference>
<dbReference type="PANTHER" id="PTHR46769">
    <property type="entry name" value="POLYCYSTIC KIDNEY AND HEPATIC DISEASE 1 (AUTOSOMAL RECESSIVE)-LIKE 1"/>
    <property type="match status" value="1"/>
</dbReference>
<keyword evidence="5 12" id="KW-0420">Kringle</keyword>
<comment type="subcellular location">
    <subcellularLocation>
        <location evidence="2">Cell membrane</location>
    </subcellularLocation>
    <subcellularLocation>
        <location evidence="3">Cell projection</location>
    </subcellularLocation>
    <subcellularLocation>
        <location evidence="1">Membrane</location>
        <topology evidence="1">Single-pass membrane protein</topology>
    </subcellularLocation>
</comment>
<evidence type="ECO:0008006" key="21">
    <source>
        <dbReference type="Google" id="ProtNLM"/>
    </source>
</evidence>
<dbReference type="InterPro" id="IPR038178">
    <property type="entry name" value="Kringle_sf"/>
</dbReference>
<dbReference type="Pfam" id="PF24606">
    <property type="entry name" value="CEMIP_beta-hel"/>
    <property type="match status" value="1"/>
</dbReference>
<feature type="domain" description="PA14" evidence="18">
    <location>
        <begin position="407"/>
        <end position="565"/>
    </location>
</feature>
<feature type="region of interest" description="Disordered" evidence="13">
    <location>
        <begin position="4529"/>
        <end position="4548"/>
    </location>
</feature>
<proteinExistence type="predicted"/>
<dbReference type="OMA" id="EINWICD"/>
<dbReference type="EnsemblMetazoa" id="G12020.2">
    <property type="protein sequence ID" value="G12020.2:cds"/>
    <property type="gene ID" value="G12020"/>
</dbReference>
<name>A0A8W8I1E0_MAGGI</name>
<dbReference type="Pfam" id="PF00051">
    <property type="entry name" value="Kringle"/>
    <property type="match status" value="1"/>
</dbReference>
<dbReference type="InterPro" id="IPR019316">
    <property type="entry name" value="G8_domain"/>
</dbReference>
<dbReference type="InterPro" id="IPR002909">
    <property type="entry name" value="IPT_dom"/>
</dbReference>
<feature type="domain" description="Kringle" evidence="16">
    <location>
        <begin position="33"/>
        <end position="109"/>
    </location>
</feature>
<evidence type="ECO:0000256" key="8">
    <source>
        <dbReference type="ARBA" id="ARBA00022989"/>
    </source>
</evidence>
<dbReference type="Gene3D" id="2.60.40.10">
    <property type="entry name" value="Immunoglobulins"/>
    <property type="match status" value="13"/>
</dbReference>
<dbReference type="InterPro" id="IPR013783">
    <property type="entry name" value="Ig-like_fold"/>
</dbReference>
<dbReference type="SUPFAM" id="SSF57440">
    <property type="entry name" value="Kringle-like"/>
    <property type="match status" value="1"/>
</dbReference>
<evidence type="ECO:0000256" key="7">
    <source>
        <dbReference type="ARBA" id="ARBA00022737"/>
    </source>
</evidence>
<dbReference type="SUPFAM" id="SSF51126">
    <property type="entry name" value="Pectin lyase-like"/>
    <property type="match status" value="2"/>
</dbReference>
<dbReference type="InterPro" id="IPR055401">
    <property type="entry name" value="CEMIP_beta-hel_dom"/>
</dbReference>
<dbReference type="SMART" id="SM01225">
    <property type="entry name" value="G8"/>
    <property type="match status" value="2"/>
</dbReference>
<evidence type="ECO:0000256" key="13">
    <source>
        <dbReference type="SAM" id="MobiDB-lite"/>
    </source>
</evidence>
<dbReference type="CDD" id="cd00108">
    <property type="entry name" value="KR"/>
    <property type="match status" value="1"/>
</dbReference>
<evidence type="ECO:0000256" key="15">
    <source>
        <dbReference type="SAM" id="SignalP"/>
    </source>
</evidence>
<dbReference type="Pfam" id="PF10528">
    <property type="entry name" value="GLEYA"/>
    <property type="match status" value="1"/>
</dbReference>
<evidence type="ECO:0000259" key="16">
    <source>
        <dbReference type="PROSITE" id="PS50070"/>
    </source>
</evidence>
<keyword evidence="14" id="KW-0472">Membrane</keyword>
<feature type="compositionally biased region" description="Polar residues" evidence="13">
    <location>
        <begin position="4529"/>
        <end position="4541"/>
    </location>
</feature>
<dbReference type="FunFam" id="2.60.40.10:FF:001292">
    <property type="entry name" value="PKHD1 like 1"/>
    <property type="match status" value="1"/>
</dbReference>
<dbReference type="InterPro" id="IPR052387">
    <property type="entry name" value="Fibrocystin"/>
</dbReference>
<dbReference type="InterPro" id="IPR037524">
    <property type="entry name" value="PA14/GLEYA"/>
</dbReference>
<evidence type="ECO:0000256" key="9">
    <source>
        <dbReference type="ARBA" id="ARBA00023157"/>
    </source>
</evidence>
<evidence type="ECO:0000259" key="17">
    <source>
        <dbReference type="PROSITE" id="PS51484"/>
    </source>
</evidence>
<keyword evidence="14" id="KW-0812">Transmembrane</keyword>
<dbReference type="SMART" id="SM00429">
    <property type="entry name" value="IPT"/>
    <property type="match status" value="10"/>
</dbReference>
<feature type="domain" description="G8" evidence="17">
    <location>
        <begin position="3090"/>
        <end position="3217"/>
    </location>
</feature>
<comment type="caution">
    <text evidence="12">Lacks conserved residue(s) required for the propagation of feature annotation.</text>
</comment>
<dbReference type="Pfam" id="PF10162">
    <property type="entry name" value="G8"/>
    <property type="match status" value="2"/>
</dbReference>
<feature type="chain" id="PRO_5036494079" description="Fibrocystin-L" evidence="15">
    <location>
        <begin position="25"/>
        <end position="4593"/>
    </location>
</feature>
<keyword evidence="8 14" id="KW-1133">Transmembrane helix</keyword>
<keyword evidence="7" id="KW-0677">Repeat</keyword>
<dbReference type="Proteomes" id="UP000005408">
    <property type="component" value="Unassembled WGS sequence"/>
</dbReference>